<dbReference type="EMBL" id="FRAR01000004">
    <property type="protein sequence ID" value="SHJ96225.1"/>
    <property type="molecule type" value="Genomic_DNA"/>
</dbReference>
<dbReference type="PROSITE" id="PS50885">
    <property type="entry name" value="HAMP"/>
    <property type="match status" value="1"/>
</dbReference>
<dbReference type="InterPro" id="IPR003660">
    <property type="entry name" value="HAMP_dom"/>
</dbReference>
<dbReference type="Gene3D" id="6.10.340.10">
    <property type="match status" value="1"/>
</dbReference>
<organism evidence="8 9">
    <name type="scientific">Desulforamulus aeronauticus DSM 10349</name>
    <dbReference type="NCBI Taxonomy" id="1121421"/>
    <lineage>
        <taxon>Bacteria</taxon>
        <taxon>Bacillati</taxon>
        <taxon>Bacillota</taxon>
        <taxon>Clostridia</taxon>
        <taxon>Eubacteriales</taxon>
        <taxon>Peptococcaceae</taxon>
        <taxon>Desulforamulus</taxon>
    </lineage>
</organism>
<dbReference type="AlphaFoldDB" id="A0A1M6NKE9"/>
<dbReference type="InterPro" id="IPR054687">
    <property type="entry name" value="Two-CW_dom"/>
</dbReference>
<dbReference type="Gene3D" id="1.10.287.950">
    <property type="entry name" value="Methyl-accepting chemotaxis protein"/>
    <property type="match status" value="1"/>
</dbReference>
<keyword evidence="1 3" id="KW-0807">Transducer</keyword>
<dbReference type="NCBIfam" id="NF045718">
    <property type="entry name" value="two_CW_domain"/>
    <property type="match status" value="1"/>
</dbReference>
<accession>A0A1M6NKE9</accession>
<dbReference type="PANTHER" id="PTHR32089">
    <property type="entry name" value="METHYL-ACCEPTING CHEMOTAXIS PROTEIN MCPB"/>
    <property type="match status" value="1"/>
</dbReference>
<dbReference type="Proteomes" id="UP000183997">
    <property type="component" value="Unassembled WGS sequence"/>
</dbReference>
<feature type="region of interest" description="Disordered" evidence="4">
    <location>
        <begin position="383"/>
        <end position="402"/>
    </location>
</feature>
<dbReference type="PRINTS" id="PR00260">
    <property type="entry name" value="CHEMTRNSDUCR"/>
</dbReference>
<evidence type="ECO:0000256" key="1">
    <source>
        <dbReference type="ARBA" id="ARBA00023224"/>
    </source>
</evidence>
<keyword evidence="5" id="KW-0812">Transmembrane</keyword>
<evidence type="ECO:0000259" key="6">
    <source>
        <dbReference type="PROSITE" id="PS50111"/>
    </source>
</evidence>
<reference evidence="9" key="1">
    <citation type="submission" date="2016-11" db="EMBL/GenBank/DDBJ databases">
        <authorList>
            <person name="Varghese N."/>
            <person name="Submissions S."/>
        </authorList>
    </citation>
    <scope>NUCLEOTIDE SEQUENCE [LARGE SCALE GENOMIC DNA]</scope>
    <source>
        <strain evidence="9">DSM 10349</strain>
    </source>
</reference>
<dbReference type="CDD" id="cd11386">
    <property type="entry name" value="MCP_signal"/>
    <property type="match status" value="1"/>
</dbReference>
<evidence type="ECO:0000256" key="5">
    <source>
        <dbReference type="SAM" id="Phobius"/>
    </source>
</evidence>
<dbReference type="InterPro" id="IPR004089">
    <property type="entry name" value="MCPsignal_dom"/>
</dbReference>
<dbReference type="GO" id="GO:0006935">
    <property type="term" value="P:chemotaxis"/>
    <property type="evidence" value="ECO:0007669"/>
    <property type="project" value="InterPro"/>
</dbReference>
<dbReference type="GO" id="GO:0004888">
    <property type="term" value="F:transmembrane signaling receptor activity"/>
    <property type="evidence" value="ECO:0007669"/>
    <property type="project" value="InterPro"/>
</dbReference>
<dbReference type="OrthoDB" id="5392220at2"/>
<dbReference type="STRING" id="1121421.SAMN02745123_00186"/>
<dbReference type="Pfam" id="PF00672">
    <property type="entry name" value="HAMP"/>
    <property type="match status" value="1"/>
</dbReference>
<dbReference type="InterPro" id="IPR004090">
    <property type="entry name" value="Chemotax_Me-accpt_rcpt"/>
</dbReference>
<gene>
    <name evidence="8" type="ORF">SAMN02745123_00186</name>
</gene>
<evidence type="ECO:0000259" key="7">
    <source>
        <dbReference type="PROSITE" id="PS50885"/>
    </source>
</evidence>
<dbReference type="InterPro" id="IPR024478">
    <property type="entry name" value="HlyB_4HB_MCP"/>
</dbReference>
<evidence type="ECO:0000256" key="3">
    <source>
        <dbReference type="PROSITE-ProRule" id="PRU00284"/>
    </source>
</evidence>
<dbReference type="SUPFAM" id="SSF58104">
    <property type="entry name" value="Methyl-accepting chemotaxis protein (MCP) signaling domain"/>
    <property type="match status" value="1"/>
</dbReference>
<evidence type="ECO:0000256" key="4">
    <source>
        <dbReference type="SAM" id="MobiDB-lite"/>
    </source>
</evidence>
<protein>
    <submittedName>
        <fullName evidence="8">Methyl-accepting chemotaxis protein</fullName>
    </submittedName>
</protein>
<dbReference type="RefSeq" id="WP_072910396.1">
    <property type="nucleotide sequence ID" value="NZ_FRAR01000004.1"/>
</dbReference>
<dbReference type="CDD" id="cd06225">
    <property type="entry name" value="HAMP"/>
    <property type="match status" value="1"/>
</dbReference>
<evidence type="ECO:0000313" key="9">
    <source>
        <dbReference type="Proteomes" id="UP000183997"/>
    </source>
</evidence>
<feature type="domain" description="Methyl-accepting transducer" evidence="6">
    <location>
        <begin position="331"/>
        <end position="581"/>
    </location>
</feature>
<dbReference type="Pfam" id="PF12729">
    <property type="entry name" value="4HB_MCP_1"/>
    <property type="match status" value="1"/>
</dbReference>
<dbReference type="GO" id="GO:0016020">
    <property type="term" value="C:membrane"/>
    <property type="evidence" value="ECO:0007669"/>
    <property type="project" value="InterPro"/>
</dbReference>
<dbReference type="SMART" id="SM00304">
    <property type="entry name" value="HAMP"/>
    <property type="match status" value="1"/>
</dbReference>
<dbReference type="FunFam" id="1.10.287.950:FF:000001">
    <property type="entry name" value="Methyl-accepting chemotaxis sensory transducer"/>
    <property type="match status" value="1"/>
</dbReference>
<dbReference type="Pfam" id="PF00015">
    <property type="entry name" value="MCPsignal"/>
    <property type="match status" value="1"/>
</dbReference>
<evidence type="ECO:0000256" key="2">
    <source>
        <dbReference type="ARBA" id="ARBA00029447"/>
    </source>
</evidence>
<dbReference type="SMART" id="SM00283">
    <property type="entry name" value="MA"/>
    <property type="match status" value="1"/>
</dbReference>
<comment type="similarity">
    <text evidence="2">Belongs to the methyl-accepting chemotaxis (MCP) protein family.</text>
</comment>
<feature type="compositionally biased region" description="Low complexity" evidence="4">
    <location>
        <begin position="383"/>
        <end position="395"/>
    </location>
</feature>
<feature type="transmembrane region" description="Helical" evidence="5">
    <location>
        <begin position="73"/>
        <end position="93"/>
    </location>
</feature>
<feature type="domain" description="HAMP" evidence="7">
    <location>
        <begin position="280"/>
        <end position="333"/>
    </location>
</feature>
<name>A0A1M6NKE9_9FIRM</name>
<keyword evidence="9" id="KW-1185">Reference proteome</keyword>
<proteinExistence type="inferred from homology"/>
<evidence type="ECO:0000313" key="8">
    <source>
        <dbReference type="EMBL" id="SHJ96225.1"/>
    </source>
</evidence>
<feature type="transmembrane region" description="Helical" evidence="5">
    <location>
        <begin position="256"/>
        <end position="278"/>
    </location>
</feature>
<keyword evidence="5" id="KW-1133">Transmembrane helix</keyword>
<dbReference type="PANTHER" id="PTHR32089:SF112">
    <property type="entry name" value="LYSOZYME-LIKE PROTEIN-RELATED"/>
    <property type="match status" value="1"/>
</dbReference>
<keyword evidence="5" id="KW-0472">Membrane</keyword>
<sequence>MNNCWEYLKCPEERQQNCPAYTLQQGKDCWKVPGTLCRGEKQGTVAQKIPFCRDCQFFTKTVSINKFPIKRKLLAGFGVILSLLLIVGLFSYYEINQISNRYDQLFGEQLVIINQTNDSLILIEKSALNLRNYLITGDKSYLDKHVSEIAETNRAMSKLRASLKNDQALKIYNDYNKEYAKYILYASNLTNLRQLSSDNATPDQQELNMLRKIQEQTLADKGTVNGTIDAGRKLITFVDQLVDAEHAAAQKNVNQLVTMIFIIIIIALAAGLAVALYVSNLIANPIRKLEQAAAKIAAGDLASEELKVSNQDEVGTLALAFNQMSISLKDLVLHINEKAQTVSAASEELTATAQQSSASASESSSTLMELAASVERVSENTSLVSSSSQAASQSAEQGHQGLAQVEGQMEIIKDSTERVSKVINELNQASGQISQIVEMITQIAEQTNLLALNAAIEAARAGEQGRGFAVVAEEVRKLAEQSATAANRIKDLIYTIQDETARAVTTMSEGVQEVDKGTQVVHGVAQSFQQILAAIQEVSTQVQDVAASGQQISAGVQTVAGTAQEQTAMMEELSASSEALAEMAEELKNTSARFKI</sequence>
<dbReference type="GO" id="GO:0007165">
    <property type="term" value="P:signal transduction"/>
    <property type="evidence" value="ECO:0007669"/>
    <property type="project" value="UniProtKB-KW"/>
</dbReference>
<dbReference type="PROSITE" id="PS50111">
    <property type="entry name" value="CHEMOTAXIS_TRANSDUC_2"/>
    <property type="match status" value="1"/>
</dbReference>